<proteinExistence type="predicted"/>
<reference evidence="1" key="1">
    <citation type="submission" date="2023-10" db="EMBL/GenBank/DDBJ databases">
        <authorList>
            <person name="Domelevo Entfellner J.-B."/>
        </authorList>
    </citation>
    <scope>NUCLEOTIDE SEQUENCE</scope>
</reference>
<name>A0AA86SJT5_9FABA</name>
<dbReference type="Gramene" id="rna-AYBTSS11_LOCUS19298">
    <property type="protein sequence ID" value="CAJ1962531.1"/>
    <property type="gene ID" value="gene-AYBTSS11_LOCUS19298"/>
</dbReference>
<organism evidence="1 2">
    <name type="scientific">Sphenostylis stenocarpa</name>
    <dbReference type="NCBI Taxonomy" id="92480"/>
    <lineage>
        <taxon>Eukaryota</taxon>
        <taxon>Viridiplantae</taxon>
        <taxon>Streptophyta</taxon>
        <taxon>Embryophyta</taxon>
        <taxon>Tracheophyta</taxon>
        <taxon>Spermatophyta</taxon>
        <taxon>Magnoliopsida</taxon>
        <taxon>eudicotyledons</taxon>
        <taxon>Gunneridae</taxon>
        <taxon>Pentapetalae</taxon>
        <taxon>rosids</taxon>
        <taxon>fabids</taxon>
        <taxon>Fabales</taxon>
        <taxon>Fabaceae</taxon>
        <taxon>Papilionoideae</taxon>
        <taxon>50 kb inversion clade</taxon>
        <taxon>NPAAA clade</taxon>
        <taxon>indigoferoid/millettioid clade</taxon>
        <taxon>Phaseoleae</taxon>
        <taxon>Sphenostylis</taxon>
    </lineage>
</organism>
<sequence length="115" mass="13371">MGDSEVGPAETIICENGKDIIKLRKAKEGVKSVFCFLPFMLSILLDEWHDLTFNKLRNNRKMVERSKQMRTWERKEGTFEERVRKTKEQKKDGVEGNVLKQVLKTLPRSKDKGSS</sequence>
<evidence type="ECO:0000313" key="2">
    <source>
        <dbReference type="Proteomes" id="UP001189624"/>
    </source>
</evidence>
<dbReference type="EMBL" id="OY731403">
    <property type="protein sequence ID" value="CAJ1962531.1"/>
    <property type="molecule type" value="Genomic_DNA"/>
</dbReference>
<dbReference type="Proteomes" id="UP001189624">
    <property type="component" value="Chromosome 6"/>
</dbReference>
<keyword evidence="2" id="KW-1185">Reference proteome</keyword>
<accession>A0AA86SJT5</accession>
<evidence type="ECO:0000313" key="1">
    <source>
        <dbReference type="EMBL" id="CAJ1962531.1"/>
    </source>
</evidence>
<dbReference type="AlphaFoldDB" id="A0AA86SJT5"/>
<gene>
    <name evidence="1" type="ORF">AYBTSS11_LOCUS19298</name>
</gene>
<protein>
    <submittedName>
        <fullName evidence="1">Uncharacterized protein</fullName>
    </submittedName>
</protein>